<gene>
    <name evidence="2" type="ORF">SAMN02745164_00938</name>
</gene>
<dbReference type="RefSeq" id="WP_072863940.1">
    <property type="nucleotide sequence ID" value="NZ_FQUI01000011.1"/>
</dbReference>
<keyword evidence="3" id="KW-1185">Reference proteome</keyword>
<dbReference type="OrthoDB" id="9768303at2"/>
<dbReference type="Pfam" id="PF12705">
    <property type="entry name" value="PDDEXK_1"/>
    <property type="match status" value="1"/>
</dbReference>
<comment type="caution">
    <text evidence="2">The sequence shown here is derived from an EMBL/GenBank/DDBJ whole genome shotgun (WGS) entry which is preliminary data.</text>
</comment>
<sequence>MISKYPEKSWSFSKYKTLMKCPRAYYYSKFLMWGGWERTASERSRKAYRLTKLTTIEQFLGALIHKYIANNITALKIKDIKSAINYIGKEFNKAVYSSYKLRKEWELDPKNYTMFYSVYYKNRNLFEDKLGKEIKEKTNVLLNNYFNSNTLKDLQNGIKIIEIDKEKNYPSFFIRDYKIYSIVDLMYEKNNEIYIIDWKTGKKSSDDEFQLKLYALYAYKNYNIDLNKITLINEYLYEGTFEKRKYGKNELLEVEKFIEEKITVMEEYLDDKEKNIPKSEAFFPAKTSKYNCKWCNFKEICPEYSESFINTNI</sequence>
<proteinExistence type="predicted"/>
<evidence type="ECO:0000313" key="3">
    <source>
        <dbReference type="Proteomes" id="UP000184334"/>
    </source>
</evidence>
<protein>
    <submittedName>
        <fullName evidence="2">PD-(D/E)XK nuclease superfamily protein</fullName>
    </submittedName>
</protein>
<name>A0A1M4VHR4_MARH1</name>
<dbReference type="AlphaFoldDB" id="A0A1M4VHR4"/>
<reference evidence="2" key="1">
    <citation type="submission" date="2016-11" db="EMBL/GenBank/DDBJ databases">
        <authorList>
            <person name="Varghese N."/>
            <person name="Submissions S."/>
        </authorList>
    </citation>
    <scope>NUCLEOTIDE SEQUENCE [LARGE SCALE GENOMIC DNA]</scope>
    <source>
        <strain evidence="2">DSM 16785</strain>
    </source>
</reference>
<dbReference type="EMBL" id="FQUI01000011">
    <property type="protein sequence ID" value="SHE68519.1"/>
    <property type="molecule type" value="Genomic_DNA"/>
</dbReference>
<feature type="domain" description="PD-(D/E)XK endonuclease-like" evidence="1">
    <location>
        <begin position="9"/>
        <end position="302"/>
    </location>
</feature>
<dbReference type="STRING" id="1122195.SAMN02745164_00938"/>
<evidence type="ECO:0000313" key="2">
    <source>
        <dbReference type="EMBL" id="SHE68519.1"/>
    </source>
</evidence>
<accession>A0A1M4VHR4</accession>
<dbReference type="InterPro" id="IPR038726">
    <property type="entry name" value="PDDEXK_AddAB-type"/>
</dbReference>
<organism evidence="2 3">
    <name type="scientific">Marinitoga hydrogenitolerans (strain DSM 16785 / JCM 12826 / AT1271)</name>
    <dbReference type="NCBI Taxonomy" id="1122195"/>
    <lineage>
        <taxon>Bacteria</taxon>
        <taxon>Thermotogati</taxon>
        <taxon>Thermotogota</taxon>
        <taxon>Thermotogae</taxon>
        <taxon>Petrotogales</taxon>
        <taxon>Petrotogaceae</taxon>
        <taxon>Marinitoga</taxon>
    </lineage>
</organism>
<evidence type="ECO:0000259" key="1">
    <source>
        <dbReference type="Pfam" id="PF12705"/>
    </source>
</evidence>
<dbReference type="InterPro" id="IPR011604">
    <property type="entry name" value="PDDEXK-like_dom_sf"/>
</dbReference>
<dbReference type="Gene3D" id="3.90.320.10">
    <property type="match status" value="1"/>
</dbReference>
<dbReference type="Proteomes" id="UP000184334">
    <property type="component" value="Unassembled WGS sequence"/>
</dbReference>